<reference evidence="5" key="2">
    <citation type="journal article" date="2019" name="Int. J. Syst. Evol. Microbiol.">
        <title>The Global Catalogue of Microorganisms (GCM) 10K type strain sequencing project: providing services to taxonomists for standard genome sequencing and annotation.</title>
        <authorList>
            <consortium name="The Broad Institute Genomics Platform"/>
            <consortium name="The Broad Institute Genome Sequencing Center for Infectious Disease"/>
            <person name="Wu L."/>
            <person name="Ma J."/>
        </authorList>
    </citation>
    <scope>NUCLEOTIDE SEQUENCE [LARGE SCALE GENOMIC DNA]</scope>
    <source>
        <strain evidence="5">CCM 7327</strain>
    </source>
</reference>
<proteinExistence type="predicted"/>
<dbReference type="EMBL" id="BMDU01000005">
    <property type="protein sequence ID" value="GFZ94815.1"/>
    <property type="molecule type" value="Genomic_DNA"/>
</dbReference>
<evidence type="ECO:0000313" key="3">
    <source>
        <dbReference type="EMBL" id="QOT72422.1"/>
    </source>
</evidence>
<feature type="domain" description="Hypervirulence associated protein TUDOR" evidence="1">
    <location>
        <begin position="8"/>
        <end position="69"/>
    </location>
</feature>
<organism evidence="3 4">
    <name type="scientific">Sphingobium fuliginis (strain ATCC 27551)</name>
    <dbReference type="NCBI Taxonomy" id="336203"/>
    <lineage>
        <taxon>Bacteria</taxon>
        <taxon>Pseudomonadati</taxon>
        <taxon>Pseudomonadota</taxon>
        <taxon>Alphaproteobacteria</taxon>
        <taxon>Sphingomonadales</taxon>
        <taxon>Sphingomonadaceae</taxon>
        <taxon>Sphingobium</taxon>
    </lineage>
</organism>
<dbReference type="EMBL" id="CP060035">
    <property type="protein sequence ID" value="QOT72422.1"/>
    <property type="molecule type" value="Genomic_DNA"/>
</dbReference>
<dbReference type="Proteomes" id="UP000593663">
    <property type="component" value="Chromosome 1"/>
</dbReference>
<dbReference type="Pfam" id="PF11160">
    <property type="entry name" value="Hva1_TUDOR"/>
    <property type="match status" value="1"/>
</dbReference>
<dbReference type="Proteomes" id="UP000628109">
    <property type="component" value="Unassembled WGS sequence"/>
</dbReference>
<evidence type="ECO:0000259" key="1">
    <source>
        <dbReference type="Pfam" id="PF11160"/>
    </source>
</evidence>
<evidence type="ECO:0000313" key="2">
    <source>
        <dbReference type="EMBL" id="GFZ94815.1"/>
    </source>
</evidence>
<reference evidence="2" key="5">
    <citation type="submission" date="2024-05" db="EMBL/GenBank/DDBJ databases">
        <authorList>
            <person name="Sun Q."/>
            <person name="Sedlacek I."/>
        </authorList>
    </citation>
    <scope>NUCLEOTIDE SEQUENCE</scope>
    <source>
        <strain evidence="2">CCM 7327</strain>
    </source>
</reference>
<gene>
    <name evidence="2" type="ORF">GCM10019071_26490</name>
    <name evidence="3" type="ORF">H5V43_04580</name>
</gene>
<reference evidence="4" key="3">
    <citation type="submission" date="2020-08" db="EMBL/GenBank/DDBJ databases">
        <title>Complete genome sequence of Sphingobium barthaii strain KK22, a high-molecular-weight polycyclic aromatic hydrocarbon-degrading soil bacterium.</title>
        <authorList>
            <person name="Mori J.F."/>
            <person name="Kanaly R.A."/>
        </authorList>
    </citation>
    <scope>NUCLEOTIDE SEQUENCE [LARGE SCALE GENOMIC DNA]</scope>
    <source>
        <strain evidence="4">KK22</strain>
    </source>
</reference>
<keyword evidence="5" id="KW-1185">Reference proteome</keyword>
<evidence type="ECO:0000313" key="4">
    <source>
        <dbReference type="Proteomes" id="UP000593663"/>
    </source>
</evidence>
<reference evidence="3" key="4">
    <citation type="journal article" date="2021" name="Microbiol. Resour. Announc.">
        <title>Complete Genome Sequence of Sphingobium barthaii KK22, a High-Molecular-Weight Polycyclic Aromatic Hydrocarbon-Degrading Soil Bacterium.</title>
        <authorList>
            <person name="Mori J.F."/>
            <person name="Kanaly R.A."/>
        </authorList>
    </citation>
    <scope>NUCLEOTIDE SEQUENCE</scope>
    <source>
        <strain evidence="3">KK22</strain>
    </source>
</reference>
<protein>
    <submittedName>
        <fullName evidence="3">DUF2945 domain-containing protein</fullName>
    </submittedName>
</protein>
<name>A0A4Q4IWZ3_SPHSA</name>
<accession>A0A4Q4IWZ3</accession>
<dbReference type="KEGG" id="sbar:H5V43_04580"/>
<evidence type="ECO:0000313" key="5">
    <source>
        <dbReference type="Proteomes" id="UP000628109"/>
    </source>
</evidence>
<reference evidence="2" key="1">
    <citation type="journal article" date="2014" name="Int. J. Syst. Evol. Microbiol.">
        <title>Complete genome of a new Firmicutes species belonging to the dominant human colonic microbiota ('Ruminococcus bicirculans') reveals two chromosomes and a selective capacity to utilize plant glucans.</title>
        <authorList>
            <consortium name="NISC Comparative Sequencing Program"/>
            <person name="Wegmann U."/>
            <person name="Louis P."/>
            <person name="Goesmann A."/>
            <person name="Henrissat B."/>
            <person name="Duncan S.H."/>
            <person name="Flint H.J."/>
        </authorList>
    </citation>
    <scope>NUCLEOTIDE SEQUENCE</scope>
    <source>
        <strain evidence="2">CCM 7327</strain>
    </source>
</reference>
<dbReference type="InterPro" id="IPR021331">
    <property type="entry name" value="Hva1_TUDOR"/>
</dbReference>
<dbReference type="AlphaFoldDB" id="A0A4Q4IWZ3"/>
<dbReference type="RefSeq" id="WP_025551239.1">
    <property type="nucleotide sequence ID" value="NZ_BATN01000113.1"/>
</dbReference>
<sequence>MTGSFRKGARVKWNWGQGVGRGRVAERFEQQVERRIEGAVIRRNGSRRNPAYLVTTDSGCEVLKLGSELSPA</sequence>